<keyword evidence="4 6" id="KW-0949">S-adenosyl-L-methionine</keyword>
<feature type="domain" description="SAM-dependent MTase RsmB/NOP-type" evidence="7">
    <location>
        <begin position="1"/>
        <end position="296"/>
    </location>
</feature>
<dbReference type="Pfam" id="PF17125">
    <property type="entry name" value="Methyltr_RsmF_N"/>
    <property type="match status" value="1"/>
</dbReference>
<dbReference type="AlphaFoldDB" id="A0A1I6UI36"/>
<dbReference type="InterPro" id="IPR023267">
    <property type="entry name" value="RCMT"/>
</dbReference>
<keyword evidence="3 6" id="KW-0808">Transferase</keyword>
<keyword evidence="1" id="KW-0963">Cytoplasm</keyword>
<evidence type="ECO:0000313" key="8">
    <source>
        <dbReference type="EMBL" id="SFT00957.1"/>
    </source>
</evidence>
<comment type="caution">
    <text evidence="6">Lacks conserved residue(s) required for the propagation of feature annotation.</text>
</comment>
<dbReference type="EMBL" id="FOZZ01000009">
    <property type="protein sequence ID" value="SFT00957.1"/>
    <property type="molecule type" value="Genomic_DNA"/>
</dbReference>
<feature type="binding site" evidence="6">
    <location>
        <position position="162"/>
    </location>
    <ligand>
        <name>S-adenosyl-L-methionine</name>
        <dbReference type="ChEBI" id="CHEBI:59789"/>
    </ligand>
</feature>
<feature type="binding site" evidence="6">
    <location>
        <position position="179"/>
    </location>
    <ligand>
        <name>S-adenosyl-L-methionine</name>
        <dbReference type="ChEBI" id="CHEBI:59789"/>
    </ligand>
</feature>
<dbReference type="InterPro" id="IPR027391">
    <property type="entry name" value="Nol1_Nop2_Fmu_2"/>
</dbReference>
<evidence type="ECO:0000256" key="2">
    <source>
        <dbReference type="ARBA" id="ARBA00022603"/>
    </source>
</evidence>
<dbReference type="Gene3D" id="2.30.130.60">
    <property type="match status" value="1"/>
</dbReference>
<dbReference type="PRINTS" id="PR02008">
    <property type="entry name" value="RCMTFAMILY"/>
</dbReference>
<dbReference type="PANTHER" id="PTHR22807:SF30">
    <property type="entry name" value="28S RRNA (CYTOSINE(4447)-C(5))-METHYLTRANSFERASE-RELATED"/>
    <property type="match status" value="1"/>
</dbReference>
<proteinExistence type="inferred from homology"/>
<dbReference type="InterPro" id="IPR001678">
    <property type="entry name" value="MeTrfase_RsmB-F_NOP2_dom"/>
</dbReference>
<comment type="similarity">
    <text evidence="6">Belongs to the class I-like SAM-binding methyltransferase superfamily. RsmB/NOP family.</text>
</comment>
<evidence type="ECO:0000256" key="3">
    <source>
        <dbReference type="ARBA" id="ARBA00022679"/>
    </source>
</evidence>
<evidence type="ECO:0000256" key="5">
    <source>
        <dbReference type="ARBA" id="ARBA00022884"/>
    </source>
</evidence>
<accession>A0A1I6UI36</accession>
<dbReference type="PANTHER" id="PTHR22807">
    <property type="entry name" value="NOP2 YEAST -RELATED NOL1/NOP2/FMU SUN DOMAIN-CONTAINING"/>
    <property type="match status" value="1"/>
</dbReference>
<reference evidence="8 9" key="1">
    <citation type="submission" date="2016-10" db="EMBL/GenBank/DDBJ databases">
        <authorList>
            <person name="de Groot N.N."/>
        </authorList>
    </citation>
    <scope>NUCLEOTIDE SEQUENCE [LARGE SCALE GENOMIC DNA]</scope>
    <source>
        <strain evidence="8 9">DSM 22789</strain>
    </source>
</reference>
<dbReference type="InterPro" id="IPR029063">
    <property type="entry name" value="SAM-dependent_MTases_sf"/>
</dbReference>
<evidence type="ECO:0000256" key="6">
    <source>
        <dbReference type="PROSITE-ProRule" id="PRU01023"/>
    </source>
</evidence>
<evidence type="ECO:0000256" key="4">
    <source>
        <dbReference type="ARBA" id="ARBA00022691"/>
    </source>
</evidence>
<evidence type="ECO:0000313" key="9">
    <source>
        <dbReference type="Proteomes" id="UP000198785"/>
    </source>
</evidence>
<protein>
    <submittedName>
        <fullName evidence="8">NOL1/NOP2/sun family putative RNA methylase</fullName>
    </submittedName>
</protein>
<dbReference type="Gene3D" id="3.40.50.150">
    <property type="entry name" value="Vaccinia Virus protein VP39"/>
    <property type="match status" value="1"/>
</dbReference>
<dbReference type="InterPro" id="IPR031341">
    <property type="entry name" value="Methyltr_RsmF_N"/>
</dbReference>
<name>A0A1I6UI36_9SPHI</name>
<dbReference type="GO" id="GO:0001510">
    <property type="term" value="P:RNA methylation"/>
    <property type="evidence" value="ECO:0007669"/>
    <property type="project" value="InterPro"/>
</dbReference>
<dbReference type="GO" id="GO:0008173">
    <property type="term" value="F:RNA methyltransferase activity"/>
    <property type="evidence" value="ECO:0007669"/>
    <property type="project" value="InterPro"/>
</dbReference>
<dbReference type="GO" id="GO:0003723">
    <property type="term" value="F:RNA binding"/>
    <property type="evidence" value="ECO:0007669"/>
    <property type="project" value="UniProtKB-UniRule"/>
</dbReference>
<feature type="binding site" evidence="6">
    <location>
        <position position="135"/>
    </location>
    <ligand>
        <name>S-adenosyl-L-methionine</name>
        <dbReference type="ChEBI" id="CHEBI:59789"/>
    </ligand>
</feature>
<dbReference type="PROSITE" id="PS51686">
    <property type="entry name" value="SAM_MT_RSMB_NOP"/>
    <property type="match status" value="1"/>
</dbReference>
<evidence type="ECO:0000259" key="7">
    <source>
        <dbReference type="PROSITE" id="PS51686"/>
    </source>
</evidence>
<keyword evidence="5 6" id="KW-0694">RNA-binding</keyword>
<organism evidence="8 9">
    <name type="scientific">Sphingobacterium wenxiniae</name>
    <dbReference type="NCBI Taxonomy" id="683125"/>
    <lineage>
        <taxon>Bacteria</taxon>
        <taxon>Pseudomonadati</taxon>
        <taxon>Bacteroidota</taxon>
        <taxon>Sphingobacteriia</taxon>
        <taxon>Sphingobacteriales</taxon>
        <taxon>Sphingobacteriaceae</taxon>
        <taxon>Sphingobacterium</taxon>
    </lineage>
</organism>
<dbReference type="OrthoDB" id="9810297at2"/>
<dbReference type="InterPro" id="IPR049560">
    <property type="entry name" value="MeTrfase_RsmB-F_NOP2_cat"/>
</dbReference>
<keyword evidence="9" id="KW-1185">Reference proteome</keyword>
<evidence type="ECO:0000256" key="1">
    <source>
        <dbReference type="ARBA" id="ARBA00022490"/>
    </source>
</evidence>
<dbReference type="Pfam" id="PF01189">
    <property type="entry name" value="Methyltr_RsmB-F"/>
    <property type="match status" value="1"/>
</dbReference>
<dbReference type="Pfam" id="PF13636">
    <property type="entry name" value="Methyltranf_PUA"/>
    <property type="match status" value="1"/>
</dbReference>
<feature type="active site" description="Nucleophile" evidence="6">
    <location>
        <position position="232"/>
    </location>
</feature>
<dbReference type="STRING" id="683125.SAMN05660206_1092"/>
<dbReference type="Gene3D" id="3.30.70.1170">
    <property type="entry name" value="Sun protein, domain 3"/>
    <property type="match status" value="1"/>
</dbReference>
<keyword evidence="2 6" id="KW-0489">Methyltransferase</keyword>
<sequence length="453" mass="51852">MSNFLPNELIRRLTEQDNFDEAAFIDVHEQGDRITSIRMNPAKKSSLDTSCLKPVLWCENGYYLSERPSFTLDPLYHAGCFYVQEASSMFLDHILRYLKLKDSETKALDVCASPGGKSTLLNTTLGETSLLVSNEVIKTRANVLVDNLVRWGNANVVVTNNDPSAFGRLPGYFDLMLVDAPCSGSGMFRKDKDAVDEWSLANVKLCSDRQKRILADCLPALTEGGVLLYSTCSYSVEENEEVVDWLLAEHGMECIQIPIDGTWGIVEIAGEGRWAYRFYPHKLEGEGFFIAALRKKKDQSTFNRKKIKPEKTNVPKGVVERWIENDSRFTTFMQHDDIHIFPLQYNQDLIVLKQMLYLKNAGTCIGKWTGRELIPSYDLALSNYVLEELPFQEVDLNVAQDFLRKENLDPNHFTDHQRGWVLVRYEGVNLGWVKVLPNRINNYYPKEIRIMHL</sequence>
<dbReference type="RefSeq" id="WP_093366409.1">
    <property type="nucleotide sequence ID" value="NZ_FOZZ01000009.1"/>
</dbReference>
<dbReference type="SUPFAM" id="SSF53335">
    <property type="entry name" value="S-adenosyl-L-methionine-dependent methyltransferases"/>
    <property type="match status" value="1"/>
</dbReference>
<gene>
    <name evidence="8" type="ORF">SAMN05660206_1092</name>
</gene>
<dbReference type="Proteomes" id="UP000198785">
    <property type="component" value="Unassembled WGS sequence"/>
</dbReference>